<evidence type="ECO:0000313" key="2">
    <source>
        <dbReference type="EMBL" id="ERI01141.1"/>
    </source>
</evidence>
<reference evidence="2 3" key="1">
    <citation type="journal article" date="2013" name="Genome Announc.">
        <title>Draft Genome Sequence of Bacillus thuringiensis var. thuringiensis Strain T01-328, a Brazilian Isolate That Produces a Soluble Pesticide Protein, Cry1Ia.</title>
        <authorList>
            <person name="Varani A.M."/>
            <person name="Lemos M.V."/>
            <person name="Fernandes C.C."/>
            <person name="Lemos E.G."/>
            <person name="Alves E.C."/>
            <person name="Desiderio J.A."/>
        </authorList>
    </citation>
    <scope>NUCLEOTIDE SEQUENCE [LARGE SCALE GENOMIC DNA]</scope>
    <source>
        <strain evidence="2 3">T01-328</strain>
    </source>
</reference>
<feature type="transmembrane region" description="Helical" evidence="1">
    <location>
        <begin position="7"/>
        <end position="25"/>
    </location>
</feature>
<gene>
    <name evidence="2" type="ORF">BTCBT_002696</name>
</gene>
<name>A0AAN4HKD5_BACTU</name>
<feature type="transmembrane region" description="Helical" evidence="1">
    <location>
        <begin position="37"/>
        <end position="59"/>
    </location>
</feature>
<organism evidence="2 3">
    <name type="scientific">Bacillus thuringiensis T01-328</name>
    <dbReference type="NCBI Taxonomy" id="1324966"/>
    <lineage>
        <taxon>Bacteria</taxon>
        <taxon>Bacillati</taxon>
        <taxon>Bacillota</taxon>
        <taxon>Bacilli</taxon>
        <taxon>Bacillales</taxon>
        <taxon>Bacillaceae</taxon>
        <taxon>Bacillus</taxon>
        <taxon>Bacillus cereus group</taxon>
    </lineage>
</organism>
<accession>A0AAN4HKD5</accession>
<evidence type="ECO:0000256" key="1">
    <source>
        <dbReference type="SAM" id="Phobius"/>
    </source>
</evidence>
<keyword evidence="1" id="KW-1133">Transmembrane helix</keyword>
<proteinExistence type="predicted"/>
<protein>
    <submittedName>
        <fullName evidence="2">Uncharacterized protein</fullName>
    </submittedName>
</protein>
<sequence length="152" mass="17666">MSDNNTSSILFTMIIPPLGFILFLLRPSLTKLYTNHFTAFILGFIGVVMCIIGISLYIYKIEYNRIKNKDFDRVKKTLTRYLKKSFVLVEEEKGLTKKDINKRCFTSYQTKFTVFVPDGELLCTVNVSEYDVDVMKVKRVSKMNLNKELYAS</sequence>
<comment type="caution">
    <text evidence="2">The sequence shown here is derived from an EMBL/GenBank/DDBJ whole genome shotgun (WGS) entry which is preliminary data.</text>
</comment>
<dbReference type="Proteomes" id="UP000013487">
    <property type="component" value="Unassembled WGS sequence"/>
</dbReference>
<evidence type="ECO:0000313" key="3">
    <source>
        <dbReference type="Proteomes" id="UP000013487"/>
    </source>
</evidence>
<keyword evidence="1" id="KW-0472">Membrane</keyword>
<dbReference type="RefSeq" id="WP_001282840.1">
    <property type="nucleotide sequence ID" value="NZ_ARXZ02000004.1"/>
</dbReference>
<keyword evidence="1" id="KW-0812">Transmembrane</keyword>
<dbReference type="EMBL" id="ARXZ02000004">
    <property type="protein sequence ID" value="ERI01141.1"/>
    <property type="molecule type" value="Genomic_DNA"/>
</dbReference>
<dbReference type="AlphaFoldDB" id="A0AAN4HKD5"/>